<keyword evidence="1 3" id="KW-0732">Signal</keyword>
<gene>
    <name evidence="4" type="ORF">A4X09_0g1541</name>
</gene>
<feature type="signal peptide" evidence="3">
    <location>
        <begin position="1"/>
        <end position="24"/>
    </location>
</feature>
<dbReference type="AlphaFoldDB" id="A0A8X7NF26"/>
<name>A0A8X7NF26_9BASI</name>
<evidence type="ECO:0008006" key="6">
    <source>
        <dbReference type="Google" id="ProtNLM"/>
    </source>
</evidence>
<dbReference type="PANTHER" id="PTHR31836">
    <property type="match status" value="1"/>
</dbReference>
<sequence>MRTSRVSSFTFACTTLAVALSASASVLTPSFDPSSSIVERSTMQDELAPAIVLTPPTPTPDIGIFRLPVTGMHTDPVPYNDGTTSTTDEEVIPEESLDAPPGAGVRPMSPKAQQEQYEKHHGSVAYRVQTVHKDGYRPTAHPLRGDPSIRDQQRRNASPSTNFEASERRDSSGRVHLARVRDFVAKAEYRNRRRSSQGSSTNHAVGSSYRRPSEFASIEVVSSPDPASNSKLAEADLAQVNVNLGGGLDVAAVVGSSTGEDDSSSSPSSDKSDSSNSGKAKGKGHKDGSSTAKHHGSSSSASKSKANHNKNTDEDDDEDDNKDKGSSSGSGSGSNPSGKLAKVTWYSGKHLLNPACGGPSPSDHALVAAVNRHSPFASCGDVLTFTSPSSGRSVTVRIVDWCDTCTAGEPWFDLTKGAFEKLADLELGVLKGLEFERVKDHAVKQKQKMMNMERSGEDERILERGAVVKRMMEKVIRRTQHDDLKNSILGNDFAASTGSSLFGVLDLLTGGSSTGNDPPVGISASDSYTDSGSDSTSQHTKHKSASTSSTSDSDPDADADADDLAGDDDDDDCVDEDE</sequence>
<dbReference type="CDD" id="cd22271">
    <property type="entry name" value="DPBB_EXP_N-like"/>
    <property type="match status" value="1"/>
</dbReference>
<proteinExistence type="predicted"/>
<organism evidence="4 5">
    <name type="scientific">Tilletia walkeri</name>
    <dbReference type="NCBI Taxonomy" id="117179"/>
    <lineage>
        <taxon>Eukaryota</taxon>
        <taxon>Fungi</taxon>
        <taxon>Dikarya</taxon>
        <taxon>Basidiomycota</taxon>
        <taxon>Ustilaginomycotina</taxon>
        <taxon>Exobasidiomycetes</taxon>
        <taxon>Tilletiales</taxon>
        <taxon>Tilletiaceae</taxon>
        <taxon>Tilletia</taxon>
    </lineage>
</organism>
<feature type="compositionally biased region" description="Low complexity" evidence="2">
    <location>
        <begin position="523"/>
        <end position="537"/>
    </location>
</feature>
<evidence type="ECO:0000256" key="3">
    <source>
        <dbReference type="SAM" id="SignalP"/>
    </source>
</evidence>
<dbReference type="EMBL" id="LWDG02000037">
    <property type="protein sequence ID" value="KAE8270801.1"/>
    <property type="molecule type" value="Genomic_DNA"/>
</dbReference>
<feature type="compositionally biased region" description="Acidic residues" evidence="2">
    <location>
        <begin position="87"/>
        <end position="97"/>
    </location>
</feature>
<evidence type="ECO:0000256" key="1">
    <source>
        <dbReference type="ARBA" id="ARBA00022729"/>
    </source>
</evidence>
<feature type="compositionally biased region" description="Polar residues" evidence="2">
    <location>
        <begin position="155"/>
        <end position="164"/>
    </location>
</feature>
<protein>
    <recommendedName>
        <fullName evidence="6">RlpA-like protein double-psi beta-barrel domain-containing protein</fullName>
    </recommendedName>
</protein>
<dbReference type="SUPFAM" id="SSF50685">
    <property type="entry name" value="Barwin-like endoglucanases"/>
    <property type="match status" value="1"/>
</dbReference>
<dbReference type="InterPro" id="IPR036908">
    <property type="entry name" value="RlpA-like_sf"/>
</dbReference>
<reference evidence="4" key="2">
    <citation type="journal article" date="2019" name="IMA Fungus">
        <title>Genome sequencing and comparison of five Tilletia species to identify candidate genes for the detection of regulated species infecting wheat.</title>
        <authorList>
            <person name="Nguyen H.D.T."/>
            <person name="Sultana T."/>
            <person name="Kesanakurti P."/>
            <person name="Hambleton S."/>
        </authorList>
    </citation>
    <scope>NUCLEOTIDE SEQUENCE</scope>
    <source>
        <strain evidence="4">DAOMC 236422</strain>
    </source>
</reference>
<feature type="compositionally biased region" description="Acidic residues" evidence="2">
    <location>
        <begin position="553"/>
        <end position="578"/>
    </location>
</feature>
<dbReference type="Proteomes" id="UP000078113">
    <property type="component" value="Unassembled WGS sequence"/>
</dbReference>
<feature type="compositionally biased region" description="Polar residues" evidence="2">
    <location>
        <begin position="196"/>
        <end position="205"/>
    </location>
</feature>
<feature type="region of interest" description="Disordered" evidence="2">
    <location>
        <begin position="188"/>
        <end position="211"/>
    </location>
</feature>
<feature type="region of interest" description="Disordered" evidence="2">
    <location>
        <begin position="135"/>
        <end position="174"/>
    </location>
</feature>
<reference evidence="4" key="1">
    <citation type="submission" date="2016-04" db="EMBL/GenBank/DDBJ databases">
        <authorList>
            <person name="Nguyen H.D."/>
            <person name="Samba Siva P."/>
            <person name="Cullis J."/>
            <person name="Levesque C.A."/>
            <person name="Hambleton S."/>
        </authorList>
    </citation>
    <scope>NUCLEOTIDE SEQUENCE</scope>
    <source>
        <strain evidence="4">DAOMC 236422</strain>
    </source>
</reference>
<feature type="compositionally biased region" description="Basic and acidic residues" evidence="2">
    <location>
        <begin position="165"/>
        <end position="174"/>
    </location>
</feature>
<feature type="chain" id="PRO_5036481510" description="RlpA-like protein double-psi beta-barrel domain-containing protein" evidence="3">
    <location>
        <begin position="25"/>
        <end position="578"/>
    </location>
</feature>
<accession>A0A8X7NF26</accession>
<feature type="region of interest" description="Disordered" evidence="2">
    <location>
        <begin position="512"/>
        <end position="578"/>
    </location>
</feature>
<dbReference type="InterPro" id="IPR051477">
    <property type="entry name" value="Expansin_CellWall"/>
</dbReference>
<evidence type="ECO:0000313" key="4">
    <source>
        <dbReference type="EMBL" id="KAE8270801.1"/>
    </source>
</evidence>
<evidence type="ECO:0000313" key="5">
    <source>
        <dbReference type="Proteomes" id="UP000078113"/>
    </source>
</evidence>
<dbReference type="Gene3D" id="2.40.40.10">
    <property type="entry name" value="RlpA-like domain"/>
    <property type="match status" value="1"/>
</dbReference>
<feature type="compositionally biased region" description="Low complexity" evidence="2">
    <location>
        <begin position="254"/>
        <end position="279"/>
    </location>
</feature>
<evidence type="ECO:0000256" key="2">
    <source>
        <dbReference type="SAM" id="MobiDB-lite"/>
    </source>
</evidence>
<feature type="compositionally biased region" description="Basic and acidic residues" evidence="2">
    <location>
        <begin position="143"/>
        <end position="154"/>
    </location>
</feature>
<keyword evidence="5" id="KW-1185">Reference proteome</keyword>
<feature type="compositionally biased region" description="Low complexity" evidence="2">
    <location>
        <begin position="326"/>
        <end position="339"/>
    </location>
</feature>
<feature type="region of interest" description="Disordered" evidence="2">
    <location>
        <begin position="254"/>
        <end position="340"/>
    </location>
</feature>
<dbReference type="PANTHER" id="PTHR31836:SF28">
    <property type="entry name" value="SRCR DOMAIN-CONTAINING PROTEIN-RELATED"/>
    <property type="match status" value="1"/>
</dbReference>
<comment type="caution">
    <text evidence="4">The sequence shown here is derived from an EMBL/GenBank/DDBJ whole genome shotgun (WGS) entry which is preliminary data.</text>
</comment>
<feature type="region of interest" description="Disordered" evidence="2">
    <location>
        <begin position="78"/>
        <end position="121"/>
    </location>
</feature>